<accession>K9VU01</accession>
<dbReference type="KEGG" id="oni:Osc7112_6877"/>
<dbReference type="Proteomes" id="UP000010478">
    <property type="component" value="Plasmid pOSC7112.04"/>
</dbReference>
<evidence type="ECO:0000313" key="3">
    <source>
        <dbReference type="EMBL" id="AFZ10957.1"/>
    </source>
</evidence>
<feature type="region of interest" description="Disordered" evidence="1">
    <location>
        <begin position="294"/>
        <end position="331"/>
    </location>
</feature>
<evidence type="ECO:0000313" key="4">
    <source>
        <dbReference type="Proteomes" id="UP000010478"/>
    </source>
</evidence>
<evidence type="ECO:0000259" key="2">
    <source>
        <dbReference type="Pfam" id="PF19247"/>
    </source>
</evidence>
<dbReference type="OrthoDB" id="477646at2"/>
<dbReference type="eggNOG" id="COG3170">
    <property type="taxonomic scope" value="Bacteria"/>
</dbReference>
<feature type="compositionally biased region" description="Polar residues" evidence="1">
    <location>
        <begin position="1"/>
        <end position="15"/>
    </location>
</feature>
<reference evidence="3 4" key="1">
    <citation type="submission" date="2012-05" db="EMBL/GenBank/DDBJ databases">
        <title>Finished plasmid 4 of genome of Oscillatoria sp. PCC 7112.</title>
        <authorList>
            <consortium name="US DOE Joint Genome Institute"/>
            <person name="Gugger M."/>
            <person name="Coursin T."/>
            <person name="Rippka R."/>
            <person name="Tandeau De Marsac N."/>
            <person name="Huntemann M."/>
            <person name="Wei C.-L."/>
            <person name="Han J."/>
            <person name="Detter J.C."/>
            <person name="Han C."/>
            <person name="Tapia R."/>
            <person name="Davenport K."/>
            <person name="Daligault H."/>
            <person name="Erkkila T."/>
            <person name="Gu W."/>
            <person name="Munk A.C.C."/>
            <person name="Teshima H."/>
            <person name="Xu Y."/>
            <person name="Chain P."/>
            <person name="Chen A."/>
            <person name="Krypides N."/>
            <person name="Mavromatis K."/>
            <person name="Markowitz V."/>
            <person name="Szeto E."/>
            <person name="Ivanova N."/>
            <person name="Mikhailova N."/>
            <person name="Ovchinnikova G."/>
            <person name="Pagani I."/>
            <person name="Pati A."/>
            <person name="Goodwin L."/>
            <person name="Peters L."/>
            <person name="Pitluck S."/>
            <person name="Woyke T."/>
            <person name="Kerfeld C."/>
        </authorList>
    </citation>
    <scope>NUCLEOTIDE SEQUENCE [LARGE SCALE GENOMIC DNA]</scope>
    <source>
        <strain evidence="3 4">PCC 7112</strain>
        <plasmid evidence="3 4">pOSC7112.04</plasmid>
    </source>
</reference>
<evidence type="ECO:0000256" key="1">
    <source>
        <dbReference type="SAM" id="MobiDB-lite"/>
    </source>
</evidence>
<dbReference type="HOGENOM" id="CLU_896900_0_0_3"/>
<sequence>MVKSNNAQSTTQLPGSSDAKFRPQENRKALAFKQEVDPDLLSHDYNQTRRPSLPYGIIINDNPAGILIPYDQLVKAEWKQIPPVEELTTVELTEAVSGLFLIEARMLVLAFVPEYIRYKDIEENGEIAGTFVGLYDDYRQNFDKKIHDACSEHALIFLDPKNQPLHQVPIVVRFKNVALWSFKSAREEFYRNLERAFADYFNVDYSGKNDKWRSLGVLNIEFRAVKEGEGKNKSFCCKTHSITKPTETNLPKLYLGKPQQKKTIWGLHNSIAGFTEAGEAQLPALAAGTEPEVQVLPPENSRNGKGKSKPPRKIAQVEAEPDAELKELDNFDVAAEVEVEVDAEAD</sequence>
<feature type="region of interest" description="Disordered" evidence="1">
    <location>
        <begin position="1"/>
        <end position="21"/>
    </location>
</feature>
<dbReference type="AlphaFoldDB" id="K9VU01"/>
<feature type="domain" description="DUF5895" evidence="2">
    <location>
        <begin position="39"/>
        <end position="189"/>
    </location>
</feature>
<dbReference type="EMBL" id="CP003618">
    <property type="protein sequence ID" value="AFZ10957.1"/>
    <property type="molecule type" value="Genomic_DNA"/>
</dbReference>
<keyword evidence="3" id="KW-0614">Plasmid</keyword>
<dbReference type="Pfam" id="PF19247">
    <property type="entry name" value="DUF5895"/>
    <property type="match status" value="1"/>
</dbReference>
<dbReference type="InterPro" id="IPR045414">
    <property type="entry name" value="DUF5895"/>
</dbReference>
<dbReference type="RefSeq" id="WP_015211831.1">
    <property type="nucleotide sequence ID" value="NC_019764.1"/>
</dbReference>
<proteinExistence type="predicted"/>
<gene>
    <name evidence="3" type="ORF">Osc7112_6877</name>
</gene>
<dbReference type="PATRIC" id="fig|179408.3.peg.8245"/>
<keyword evidence="4" id="KW-1185">Reference proteome</keyword>
<name>K9VU01_9CYAN</name>
<geneLocation type="plasmid" evidence="3 4">
    <name>pOSC7112.04</name>
</geneLocation>
<protein>
    <recommendedName>
        <fullName evidence="2">DUF5895 domain-containing protein</fullName>
    </recommendedName>
</protein>
<organism evidence="3 4">
    <name type="scientific">Phormidium nigroviride PCC 7112</name>
    <dbReference type="NCBI Taxonomy" id="179408"/>
    <lineage>
        <taxon>Bacteria</taxon>
        <taxon>Bacillati</taxon>
        <taxon>Cyanobacteriota</taxon>
        <taxon>Cyanophyceae</taxon>
        <taxon>Oscillatoriophycideae</taxon>
        <taxon>Oscillatoriales</taxon>
        <taxon>Oscillatoriaceae</taxon>
        <taxon>Phormidium</taxon>
    </lineage>
</organism>